<proteinExistence type="inferred from homology"/>
<comment type="caution">
    <text evidence="9">The sequence shown here is derived from an EMBL/GenBank/DDBJ whole genome shotgun (WGS) entry which is preliminary data.</text>
</comment>
<feature type="domain" description="Glycoside hydrolase family 20 catalytic" evidence="7">
    <location>
        <begin position="163"/>
        <end position="512"/>
    </location>
</feature>
<dbReference type="Proteomes" id="UP000824023">
    <property type="component" value="Unassembled WGS sequence"/>
</dbReference>
<evidence type="ECO:0000256" key="6">
    <source>
        <dbReference type="PIRSR" id="PIRSR625705-1"/>
    </source>
</evidence>
<dbReference type="InterPro" id="IPR015883">
    <property type="entry name" value="Glyco_hydro_20_cat"/>
</dbReference>
<dbReference type="GO" id="GO:0016020">
    <property type="term" value="C:membrane"/>
    <property type="evidence" value="ECO:0007669"/>
    <property type="project" value="TreeGrafter"/>
</dbReference>
<dbReference type="AlphaFoldDB" id="A0A9D2A6Z2"/>
<evidence type="ECO:0000313" key="9">
    <source>
        <dbReference type="EMBL" id="HIZ02576.1"/>
    </source>
</evidence>
<evidence type="ECO:0000313" key="10">
    <source>
        <dbReference type="Proteomes" id="UP000824023"/>
    </source>
</evidence>
<dbReference type="EMBL" id="DXCK01000131">
    <property type="protein sequence ID" value="HIZ02576.1"/>
    <property type="molecule type" value="Genomic_DNA"/>
</dbReference>
<dbReference type="SUPFAM" id="SSF51445">
    <property type="entry name" value="(Trans)glycosidases"/>
    <property type="match status" value="1"/>
</dbReference>
<dbReference type="PANTHER" id="PTHR22600">
    <property type="entry name" value="BETA-HEXOSAMINIDASE"/>
    <property type="match status" value="1"/>
</dbReference>
<evidence type="ECO:0000256" key="5">
    <source>
        <dbReference type="ARBA" id="ARBA00023295"/>
    </source>
</evidence>
<dbReference type="EC" id="3.2.1.52" evidence="3"/>
<organism evidence="9 10">
    <name type="scientific">Candidatus Bacteroides merdipullorum</name>
    <dbReference type="NCBI Taxonomy" id="2838474"/>
    <lineage>
        <taxon>Bacteria</taxon>
        <taxon>Pseudomonadati</taxon>
        <taxon>Bacteroidota</taxon>
        <taxon>Bacteroidia</taxon>
        <taxon>Bacteroidales</taxon>
        <taxon>Bacteroidaceae</taxon>
        <taxon>Bacteroides</taxon>
    </lineage>
</organism>
<dbReference type="InterPro" id="IPR008979">
    <property type="entry name" value="Galactose-bd-like_sf"/>
</dbReference>
<dbReference type="GO" id="GO:0004563">
    <property type="term" value="F:beta-N-acetylhexosaminidase activity"/>
    <property type="evidence" value="ECO:0007669"/>
    <property type="project" value="UniProtKB-EC"/>
</dbReference>
<sequence>MKRINHLLMAGTFIAACTSCSKEVEATYQVIPLPQEVSLTQEAPFRLNQSTIIAYPEGNTLLQRNAEFLAEYLQQSVGFAPQTQSFANGQEPEKGCILLDIDDDIESPEGYTLKVDADGVEIEGQTPNGVFYGIQTLRKSIPAGQEVTDVLLPAGEVKDAPRFGYRGFMLDCSRHFFPVEFVKKFIDILALHNINTFHWHITDDQGWRIEIKKYPRLTEIGSTRNRTVIGRNTPEYDHTPYGGFYTQEEAREIVRYAQERYITVIPEVDLPGHMLAALAAYPELGCTGGPYEVCPNWGVFEDVLCIGNEKTFEFLEGVLDEIVDIFPARYIHIGGDEVPRTRWEKCPKCQARIRQLGLRDDKDHTAEDHLQSYCMSRIEKYLNGKGRQIIGWDEILEGEVAPNATVMSWRGLEGGIEAAQLGHDVIMVPTSYAYLDYYQTDNRDGEPLAIGGYVPIEKVYSLEPMPDVLTDEQKKHIIGAQANLWTEYILNGAHVEYMALPRMAALSEVQWTLPEKKNYEDFRTRLMPLLNIYKLDSINYSRAMFDIKATYTAQTAESGEPGQGHIVVEMSTIDNAPIYYTLDGTDPTTASTAYTAPVNIDHTAEFRAVAIRPDGQSKVVKKQFNFNKATLRPIEFVGEGPSSRFTYKGAVTLVDGITGPDTYSGGPWIGFYKGDAEVVIDLGEGGQSIHRVGTHANIDMGSWIMGATGMEVLVSDDKKNFRSVAAIECPEQTDINKKTIENYEVSFDPVTARYLKVIVKRAKALPKGHPGEGKAPYLFIDEIEVD</sequence>
<keyword evidence="4" id="KW-0378">Hydrolase</keyword>
<feature type="active site" description="Proton donor" evidence="6">
    <location>
        <position position="337"/>
    </location>
</feature>
<dbReference type="GO" id="GO:0005975">
    <property type="term" value="P:carbohydrate metabolic process"/>
    <property type="evidence" value="ECO:0007669"/>
    <property type="project" value="InterPro"/>
</dbReference>
<dbReference type="InterPro" id="IPR029018">
    <property type="entry name" value="Hex-like_dom2"/>
</dbReference>
<reference evidence="9" key="2">
    <citation type="submission" date="2021-04" db="EMBL/GenBank/DDBJ databases">
        <authorList>
            <person name="Gilroy R."/>
        </authorList>
    </citation>
    <scope>NUCLEOTIDE SEQUENCE</scope>
    <source>
        <strain evidence="9">ChiHjej12B11-24981</strain>
    </source>
</reference>
<evidence type="ECO:0000256" key="4">
    <source>
        <dbReference type="ARBA" id="ARBA00022801"/>
    </source>
</evidence>
<evidence type="ECO:0000256" key="2">
    <source>
        <dbReference type="ARBA" id="ARBA00006285"/>
    </source>
</evidence>
<reference evidence="9" key="1">
    <citation type="journal article" date="2021" name="PeerJ">
        <title>Extensive microbial diversity within the chicken gut microbiome revealed by metagenomics and culture.</title>
        <authorList>
            <person name="Gilroy R."/>
            <person name="Ravi A."/>
            <person name="Getino M."/>
            <person name="Pursley I."/>
            <person name="Horton D.L."/>
            <person name="Alikhan N.F."/>
            <person name="Baker D."/>
            <person name="Gharbi K."/>
            <person name="Hall N."/>
            <person name="Watson M."/>
            <person name="Adriaenssens E.M."/>
            <person name="Foster-Nyarko E."/>
            <person name="Jarju S."/>
            <person name="Secka A."/>
            <person name="Antonio M."/>
            <person name="Oren A."/>
            <person name="Chaudhuri R.R."/>
            <person name="La Ragione R."/>
            <person name="Hildebrand F."/>
            <person name="Pallen M.J."/>
        </authorList>
    </citation>
    <scope>NUCLEOTIDE SEQUENCE</scope>
    <source>
        <strain evidence="9">ChiHjej12B11-24981</strain>
    </source>
</reference>
<dbReference type="Pfam" id="PF13287">
    <property type="entry name" value="Fn3_assoc"/>
    <property type="match status" value="1"/>
</dbReference>
<protein>
    <recommendedName>
        <fullName evidence="3">beta-N-acetylhexosaminidase</fullName>
        <ecNumber evidence="3">3.2.1.52</ecNumber>
    </recommendedName>
</protein>
<evidence type="ECO:0000259" key="8">
    <source>
        <dbReference type="Pfam" id="PF02838"/>
    </source>
</evidence>
<dbReference type="PANTHER" id="PTHR22600:SF57">
    <property type="entry name" value="BETA-N-ACETYLHEXOSAMINIDASE"/>
    <property type="match status" value="1"/>
</dbReference>
<dbReference type="PROSITE" id="PS51257">
    <property type="entry name" value="PROKAR_LIPOPROTEIN"/>
    <property type="match status" value="1"/>
</dbReference>
<dbReference type="InterPro" id="IPR015882">
    <property type="entry name" value="HEX_bac_N"/>
</dbReference>
<dbReference type="PRINTS" id="PR00738">
    <property type="entry name" value="GLHYDRLASE20"/>
</dbReference>
<evidence type="ECO:0000259" key="7">
    <source>
        <dbReference type="Pfam" id="PF00728"/>
    </source>
</evidence>
<evidence type="ECO:0000256" key="3">
    <source>
        <dbReference type="ARBA" id="ARBA00012663"/>
    </source>
</evidence>
<evidence type="ECO:0000256" key="1">
    <source>
        <dbReference type="ARBA" id="ARBA00001231"/>
    </source>
</evidence>
<dbReference type="SUPFAM" id="SSF55545">
    <property type="entry name" value="beta-N-acetylhexosaminidase-like domain"/>
    <property type="match status" value="1"/>
</dbReference>
<dbReference type="Gene3D" id="3.20.20.80">
    <property type="entry name" value="Glycosidases"/>
    <property type="match status" value="1"/>
</dbReference>
<dbReference type="InterPro" id="IPR026876">
    <property type="entry name" value="Fn3_assoc_repeat"/>
</dbReference>
<gene>
    <name evidence="9" type="ORF">H9819_10085</name>
</gene>
<dbReference type="InterPro" id="IPR025705">
    <property type="entry name" value="Beta_hexosaminidase_sua/sub"/>
</dbReference>
<name>A0A9D2A6Z2_9BACE</name>
<dbReference type="Pfam" id="PF02838">
    <property type="entry name" value="Glyco_hydro_20b"/>
    <property type="match status" value="1"/>
</dbReference>
<dbReference type="InterPro" id="IPR017853">
    <property type="entry name" value="GH"/>
</dbReference>
<dbReference type="Pfam" id="PF00728">
    <property type="entry name" value="Glyco_hydro_20"/>
    <property type="match status" value="1"/>
</dbReference>
<dbReference type="Gene3D" id="2.60.120.260">
    <property type="entry name" value="Galactose-binding domain-like"/>
    <property type="match status" value="1"/>
</dbReference>
<accession>A0A9D2A6Z2</accession>
<keyword evidence="5" id="KW-0326">Glycosidase</keyword>
<comment type="similarity">
    <text evidence="2">Belongs to the glycosyl hydrolase 20 family.</text>
</comment>
<feature type="domain" description="Beta-hexosaminidase bacterial type N-terminal" evidence="8">
    <location>
        <begin position="28"/>
        <end position="160"/>
    </location>
</feature>
<dbReference type="SUPFAM" id="SSF49785">
    <property type="entry name" value="Galactose-binding domain-like"/>
    <property type="match status" value="1"/>
</dbReference>
<dbReference type="CDD" id="cd06563">
    <property type="entry name" value="GH20_chitobiase-like"/>
    <property type="match status" value="1"/>
</dbReference>
<comment type="catalytic activity">
    <reaction evidence="1">
        <text>Hydrolysis of terminal non-reducing N-acetyl-D-hexosamine residues in N-acetyl-beta-D-hexosaminides.</text>
        <dbReference type="EC" id="3.2.1.52"/>
    </reaction>
</comment>
<dbReference type="Gene3D" id="3.30.379.10">
    <property type="entry name" value="Chitobiase/beta-hexosaminidase domain 2-like"/>
    <property type="match status" value="1"/>
</dbReference>
<dbReference type="GO" id="GO:0030203">
    <property type="term" value="P:glycosaminoglycan metabolic process"/>
    <property type="evidence" value="ECO:0007669"/>
    <property type="project" value="TreeGrafter"/>
</dbReference>